<organism evidence="7 8">
    <name type="scientific">Lithocarpus litseifolius</name>
    <dbReference type="NCBI Taxonomy" id="425828"/>
    <lineage>
        <taxon>Eukaryota</taxon>
        <taxon>Viridiplantae</taxon>
        <taxon>Streptophyta</taxon>
        <taxon>Embryophyta</taxon>
        <taxon>Tracheophyta</taxon>
        <taxon>Spermatophyta</taxon>
        <taxon>Magnoliopsida</taxon>
        <taxon>eudicotyledons</taxon>
        <taxon>Gunneridae</taxon>
        <taxon>Pentapetalae</taxon>
        <taxon>rosids</taxon>
        <taxon>fabids</taxon>
        <taxon>Fagales</taxon>
        <taxon>Fagaceae</taxon>
        <taxon>Lithocarpus</taxon>
    </lineage>
</organism>
<dbReference type="SUPFAM" id="SSF50685">
    <property type="entry name" value="Barwin-like endoglucanases"/>
    <property type="match status" value="1"/>
</dbReference>
<dbReference type="Pfam" id="PF02519">
    <property type="entry name" value="Auxin_inducible"/>
    <property type="match status" value="1"/>
</dbReference>
<dbReference type="InterPro" id="IPR036908">
    <property type="entry name" value="RlpA-like_sf"/>
</dbReference>
<dbReference type="SUPFAM" id="SSF57016">
    <property type="entry name" value="Plant lectins/antimicrobial peptides"/>
    <property type="match status" value="1"/>
</dbReference>
<feature type="disulfide bond" evidence="4">
    <location>
        <begin position="129"/>
        <end position="141"/>
    </location>
</feature>
<dbReference type="PROSITE" id="PS50941">
    <property type="entry name" value="CHIT_BIND_I_2"/>
    <property type="match status" value="1"/>
</dbReference>
<accession>A0AAW2D8P0</accession>
<evidence type="ECO:0000256" key="3">
    <source>
        <dbReference type="ARBA" id="ARBA00023157"/>
    </source>
</evidence>
<dbReference type="EMBL" id="JAZDWU010000004">
    <property type="protein sequence ID" value="KAL0005545.1"/>
    <property type="molecule type" value="Genomic_DNA"/>
</dbReference>
<dbReference type="Pfam" id="PF00967">
    <property type="entry name" value="Barwin"/>
    <property type="match status" value="1"/>
</dbReference>
<dbReference type="Gene3D" id="2.40.40.10">
    <property type="entry name" value="RlpA-like domain"/>
    <property type="match status" value="1"/>
</dbReference>
<dbReference type="InterPro" id="IPR018371">
    <property type="entry name" value="Chitin-binding_1_CS"/>
</dbReference>
<feature type="domain" description="Barwin" evidence="6">
    <location>
        <begin position="197"/>
        <end position="252"/>
    </location>
</feature>
<protein>
    <recommendedName>
        <fullName evidence="9">Chitin-binding type-1 domain-containing protein</fullName>
    </recommendedName>
</protein>
<dbReference type="InterPro" id="IPR036861">
    <property type="entry name" value="Endochitinase-like_sf"/>
</dbReference>
<reference evidence="7 8" key="1">
    <citation type="submission" date="2024-01" db="EMBL/GenBank/DDBJ databases">
        <title>A telomere-to-telomere, gap-free genome of sweet tea (Lithocarpus litseifolius).</title>
        <authorList>
            <person name="Zhou J."/>
        </authorList>
    </citation>
    <scope>NUCLEOTIDE SEQUENCE [LARGE SCALE GENOMIC DNA]</scope>
    <source>
        <strain evidence="7">Zhou-2022a</strain>
        <tissue evidence="7">Leaf</tissue>
    </source>
</reference>
<evidence type="ECO:0000256" key="1">
    <source>
        <dbReference type="ARBA" id="ARBA00006974"/>
    </source>
</evidence>
<evidence type="ECO:0000259" key="6">
    <source>
        <dbReference type="PROSITE" id="PS51174"/>
    </source>
</evidence>
<feature type="disulfide bond" evidence="4">
    <location>
        <begin position="134"/>
        <end position="148"/>
    </location>
</feature>
<feature type="disulfide bond" evidence="4">
    <location>
        <begin position="120"/>
        <end position="135"/>
    </location>
</feature>
<dbReference type="PANTHER" id="PTHR46351:SF3">
    <property type="entry name" value="WOUND-INDUCED PROTEIN WIN2"/>
    <property type="match status" value="1"/>
</dbReference>
<evidence type="ECO:0000313" key="8">
    <source>
        <dbReference type="Proteomes" id="UP001459277"/>
    </source>
</evidence>
<gene>
    <name evidence="7" type="ORF">SO802_013106</name>
</gene>
<keyword evidence="8" id="KW-1185">Reference proteome</keyword>
<sequence length="252" mass="27386">MTKVIEKVQRLFANLRIKSKKNLTAMHVGEKRKLYVIPNQYLSSIMFQALLYQLKEEEKIEVGNKEPITLPYSTWLFESILQLVKEEKAANEEEHNVYAILADLIALKIRDVISAIAQQCGKQAGCKTCANNLCCSQYGYCGTGDDFCSPSKSCQSNCQSGGGGGGGIGGEGESASNARATYHLYNPEQNGWNLNAVTNTGTGAQATVRIIDQCSNGGLDLDVGVFRNLDTNGKGNAQGHLIVNYQFVNCGD</sequence>
<dbReference type="InterPro" id="IPR003676">
    <property type="entry name" value="SAUR_fam"/>
</dbReference>
<dbReference type="InterPro" id="IPR018226">
    <property type="entry name" value="Barwin_CS"/>
</dbReference>
<keyword evidence="3 4" id="KW-1015">Disulfide bond</keyword>
<feature type="domain" description="Chitin-binding type-1" evidence="5">
    <location>
        <begin position="117"/>
        <end position="160"/>
    </location>
</feature>
<dbReference type="InterPro" id="IPR044301">
    <property type="entry name" value="PR4"/>
</dbReference>
<evidence type="ECO:0000259" key="5">
    <source>
        <dbReference type="PROSITE" id="PS50941"/>
    </source>
</evidence>
<evidence type="ECO:0000256" key="4">
    <source>
        <dbReference type="PROSITE-ProRule" id="PRU00261"/>
    </source>
</evidence>
<dbReference type="GO" id="GO:0042742">
    <property type="term" value="P:defense response to bacterium"/>
    <property type="evidence" value="ECO:0007669"/>
    <property type="project" value="InterPro"/>
</dbReference>
<dbReference type="SMART" id="SM00270">
    <property type="entry name" value="ChtBD1"/>
    <property type="match status" value="1"/>
</dbReference>
<dbReference type="Pfam" id="PF00187">
    <property type="entry name" value="Chitin_bind_1"/>
    <property type="match status" value="1"/>
</dbReference>
<evidence type="ECO:0000256" key="2">
    <source>
        <dbReference type="ARBA" id="ARBA00022669"/>
    </source>
</evidence>
<dbReference type="PANTHER" id="PTHR46351">
    <property type="entry name" value="WOUND-INDUCED PROTEIN WIN2"/>
    <property type="match status" value="1"/>
</dbReference>
<dbReference type="PROSITE" id="PS00026">
    <property type="entry name" value="CHIT_BIND_I_1"/>
    <property type="match status" value="1"/>
</dbReference>
<keyword evidence="2 4" id="KW-0147">Chitin-binding</keyword>
<dbReference type="GO" id="GO:0050832">
    <property type="term" value="P:defense response to fungus"/>
    <property type="evidence" value="ECO:0007669"/>
    <property type="project" value="InterPro"/>
</dbReference>
<evidence type="ECO:0000313" key="7">
    <source>
        <dbReference type="EMBL" id="KAL0005545.1"/>
    </source>
</evidence>
<feature type="domain" description="Barwin" evidence="6">
    <location>
        <begin position="173"/>
        <end position="196"/>
    </location>
</feature>
<evidence type="ECO:0008006" key="9">
    <source>
        <dbReference type="Google" id="ProtNLM"/>
    </source>
</evidence>
<dbReference type="GO" id="GO:0009733">
    <property type="term" value="P:response to auxin"/>
    <property type="evidence" value="ECO:0007669"/>
    <property type="project" value="InterPro"/>
</dbReference>
<dbReference type="PRINTS" id="PR00602">
    <property type="entry name" value="BARWIN"/>
</dbReference>
<comment type="caution">
    <text evidence="7">The sequence shown here is derived from an EMBL/GenBank/DDBJ whole genome shotgun (WGS) entry which is preliminary data.</text>
</comment>
<dbReference type="CDD" id="cd00035">
    <property type="entry name" value="ChtBD1"/>
    <property type="match status" value="1"/>
</dbReference>
<dbReference type="PROSITE" id="PS51174">
    <property type="entry name" value="BARWIN_3"/>
    <property type="match status" value="2"/>
</dbReference>
<dbReference type="Gene3D" id="3.30.60.10">
    <property type="entry name" value="Endochitinase-like"/>
    <property type="match status" value="1"/>
</dbReference>
<dbReference type="Proteomes" id="UP001459277">
    <property type="component" value="Unassembled WGS sequence"/>
</dbReference>
<dbReference type="InterPro" id="IPR001002">
    <property type="entry name" value="Chitin-bd_1"/>
</dbReference>
<dbReference type="InterPro" id="IPR001153">
    <property type="entry name" value="Barwin_dom"/>
</dbReference>
<dbReference type="GO" id="GO:0008061">
    <property type="term" value="F:chitin binding"/>
    <property type="evidence" value="ECO:0007669"/>
    <property type="project" value="UniProtKB-UniRule"/>
</dbReference>
<feature type="disulfide bond" evidence="4">
    <location>
        <begin position="154"/>
        <end position="158"/>
    </location>
</feature>
<name>A0AAW2D8P0_9ROSI</name>
<dbReference type="GO" id="GO:0004540">
    <property type="term" value="F:RNA nuclease activity"/>
    <property type="evidence" value="ECO:0007669"/>
    <property type="project" value="InterPro"/>
</dbReference>
<dbReference type="AlphaFoldDB" id="A0AAW2D8P0"/>
<comment type="similarity">
    <text evidence="1">Belongs to the ARG7 family.</text>
</comment>
<dbReference type="PROSITE" id="PS00772">
    <property type="entry name" value="BARWIN_2"/>
    <property type="match status" value="1"/>
</dbReference>
<proteinExistence type="inferred from homology"/>